<dbReference type="KEGG" id="mlil:QLS71_004850"/>
<dbReference type="Pfam" id="PF00392">
    <property type="entry name" value="GntR"/>
    <property type="match status" value="1"/>
</dbReference>
<dbReference type="GO" id="GO:0003677">
    <property type="term" value="F:DNA binding"/>
    <property type="evidence" value="ECO:0007669"/>
    <property type="project" value="UniProtKB-KW"/>
</dbReference>
<evidence type="ECO:0000313" key="6">
    <source>
        <dbReference type="Proteomes" id="UP001224325"/>
    </source>
</evidence>
<dbReference type="InterPro" id="IPR028082">
    <property type="entry name" value="Peripla_BP_I"/>
</dbReference>
<evidence type="ECO:0000256" key="2">
    <source>
        <dbReference type="ARBA" id="ARBA00023125"/>
    </source>
</evidence>
<organism evidence="5 6">
    <name type="scientific">Mariniflexile litorale</name>
    <dbReference type="NCBI Taxonomy" id="3045158"/>
    <lineage>
        <taxon>Bacteria</taxon>
        <taxon>Pseudomonadati</taxon>
        <taxon>Bacteroidota</taxon>
        <taxon>Flavobacteriia</taxon>
        <taxon>Flavobacteriales</taxon>
        <taxon>Flavobacteriaceae</taxon>
        <taxon>Mariniflexile</taxon>
    </lineage>
</organism>
<keyword evidence="6" id="KW-1185">Reference proteome</keyword>
<gene>
    <name evidence="5" type="ORF">QLS71_004850</name>
</gene>
<evidence type="ECO:0000313" key="5">
    <source>
        <dbReference type="EMBL" id="XBL15350.1"/>
    </source>
</evidence>
<accession>A0AAU7EJ25</accession>
<dbReference type="Gene3D" id="1.10.10.10">
    <property type="entry name" value="Winged helix-like DNA-binding domain superfamily/Winged helix DNA-binding domain"/>
    <property type="match status" value="1"/>
</dbReference>
<name>A0AAU7EJ25_9FLAO</name>
<dbReference type="GO" id="GO:0003700">
    <property type="term" value="F:DNA-binding transcription factor activity"/>
    <property type="evidence" value="ECO:0007669"/>
    <property type="project" value="InterPro"/>
</dbReference>
<dbReference type="InterPro" id="IPR036390">
    <property type="entry name" value="WH_DNA-bd_sf"/>
</dbReference>
<protein>
    <submittedName>
        <fullName evidence="5">GntR family transcriptional regulator</fullName>
    </submittedName>
</protein>
<proteinExistence type="predicted"/>
<dbReference type="AlphaFoldDB" id="A0AAU7EJ25"/>
<dbReference type="SUPFAM" id="SSF53822">
    <property type="entry name" value="Periplasmic binding protein-like I"/>
    <property type="match status" value="1"/>
</dbReference>
<dbReference type="Gene3D" id="3.40.50.2300">
    <property type="match status" value="2"/>
</dbReference>
<keyword evidence="2" id="KW-0238">DNA-binding</keyword>
<keyword evidence="1" id="KW-0805">Transcription regulation</keyword>
<evidence type="ECO:0000256" key="1">
    <source>
        <dbReference type="ARBA" id="ARBA00023015"/>
    </source>
</evidence>
<dbReference type="RefSeq" id="WP_308990792.1">
    <property type="nucleotide sequence ID" value="NZ_CP155618.1"/>
</dbReference>
<evidence type="ECO:0000256" key="3">
    <source>
        <dbReference type="ARBA" id="ARBA00023163"/>
    </source>
</evidence>
<sequence length="338" mass="38639">MQTRTEQNGLMVFDININSEIPRYQQLVNAINDALANNTLSSGDALPSVNAICKDYKLSRDTVFKAYSILKDNDVVESVPNKGYYVANDTSKVLLVLDTFKAYKEVLYHAFINNLPKKVIVDVQFHHYNINNFKTILNNSKGKYFKYVVMTFDHKEVPNVLSDFDNDKLLLIDWNIHSKGSNNYVFQDFGNAFSEALKEAIIPFKKYKKLVFVYPTFTKHPTESVAYFKQFCEAYKFKCKIITNASGFNVVKGDAYISVSDRILGVFLEQCKINNFEPGTDVGFLSYNETPMKKFIYKGISVVSTDFKTLGEKAAEFINQDVSIQTYIPTKLILRESL</sequence>
<dbReference type="SUPFAM" id="SSF46785">
    <property type="entry name" value="Winged helix' DNA-binding domain"/>
    <property type="match status" value="1"/>
</dbReference>
<dbReference type="Proteomes" id="UP001224325">
    <property type="component" value="Chromosome"/>
</dbReference>
<dbReference type="SMART" id="SM00345">
    <property type="entry name" value="HTH_GNTR"/>
    <property type="match status" value="1"/>
</dbReference>
<dbReference type="EMBL" id="CP155618">
    <property type="protein sequence ID" value="XBL15350.1"/>
    <property type="molecule type" value="Genomic_DNA"/>
</dbReference>
<keyword evidence="3" id="KW-0804">Transcription</keyword>
<dbReference type="InterPro" id="IPR036388">
    <property type="entry name" value="WH-like_DNA-bd_sf"/>
</dbReference>
<dbReference type="PROSITE" id="PS50949">
    <property type="entry name" value="HTH_GNTR"/>
    <property type="match status" value="1"/>
</dbReference>
<reference evidence="5" key="1">
    <citation type="submission" date="2024-04" db="EMBL/GenBank/DDBJ databases">
        <title>Mariniflexile litorale, isolated from the shallow sediments of the Sea of Japan.</title>
        <authorList>
            <person name="Romanenko L."/>
            <person name="Isaeva M."/>
        </authorList>
    </citation>
    <scope>NUCLEOTIDE SEQUENCE [LARGE SCALE GENOMIC DNA]</scope>
    <source>
        <strain evidence="5">KMM 9835</strain>
    </source>
</reference>
<dbReference type="PANTHER" id="PTHR38445:SF10">
    <property type="entry name" value="GNTR-FAMILY TRANSCRIPTIONAL REGULATOR"/>
    <property type="match status" value="1"/>
</dbReference>
<evidence type="ECO:0000259" key="4">
    <source>
        <dbReference type="PROSITE" id="PS50949"/>
    </source>
</evidence>
<dbReference type="InterPro" id="IPR000524">
    <property type="entry name" value="Tscrpt_reg_HTH_GntR"/>
</dbReference>
<dbReference type="CDD" id="cd07377">
    <property type="entry name" value="WHTH_GntR"/>
    <property type="match status" value="1"/>
</dbReference>
<dbReference type="PANTHER" id="PTHR38445">
    <property type="entry name" value="HTH-TYPE TRANSCRIPTIONAL REPRESSOR YTRA"/>
    <property type="match status" value="1"/>
</dbReference>
<feature type="domain" description="HTH gntR-type" evidence="4">
    <location>
        <begin position="21"/>
        <end position="89"/>
    </location>
</feature>